<dbReference type="EMBL" id="KZ989133">
    <property type="protein sequence ID" value="RKP27942.1"/>
    <property type="molecule type" value="Genomic_DNA"/>
</dbReference>
<dbReference type="PANTHER" id="PTHR21377:SF0">
    <property type="entry name" value="PROTEIN FAM210B, MITOCHONDRIAL"/>
    <property type="match status" value="1"/>
</dbReference>
<accession>A0A4P9Z6Y0</accession>
<feature type="region of interest" description="Disordered" evidence="1">
    <location>
        <begin position="1"/>
        <end position="24"/>
    </location>
</feature>
<evidence type="ECO:0000256" key="1">
    <source>
        <dbReference type="SAM" id="MobiDB-lite"/>
    </source>
</evidence>
<gene>
    <name evidence="3" type="ORF">SYNPS1DRAFT_26438</name>
</gene>
<feature type="region of interest" description="Disordered" evidence="1">
    <location>
        <begin position="37"/>
        <end position="56"/>
    </location>
</feature>
<protein>
    <recommendedName>
        <fullName evidence="2">DUF1279 domain-containing protein</fullName>
    </recommendedName>
</protein>
<dbReference type="AlphaFoldDB" id="A0A4P9Z6Y0"/>
<sequence>MSMARVEHAPLSTRPAQSMPWLGRGTTTIHGRPLRSFYSTGGASATPPPPPPQPQMSGFKRLINVYGRLGLIAYLGVSAVDYACCYLIVRAAGEKRVAVMEQWLREHLGRFRLFPTHDESVVMVEGTAPEVMDQADRVQDEAARERALERQPASSEAVSRTPSAATLLLVAYGLHKLIMPLRIAFTAIILPPMVKRFGHISWLVGKNAAKATRKRAAAAAGK</sequence>
<evidence type="ECO:0000259" key="2">
    <source>
        <dbReference type="Pfam" id="PF06916"/>
    </source>
</evidence>
<dbReference type="InterPro" id="IPR045866">
    <property type="entry name" value="FAM210A/B-like"/>
</dbReference>
<proteinExistence type="predicted"/>
<dbReference type="OrthoDB" id="426386at2759"/>
<dbReference type="InterPro" id="IPR009688">
    <property type="entry name" value="FAM210A/B-like_dom"/>
</dbReference>
<evidence type="ECO:0000313" key="4">
    <source>
        <dbReference type="Proteomes" id="UP000278143"/>
    </source>
</evidence>
<organism evidence="3 4">
    <name type="scientific">Syncephalis pseudoplumigaleata</name>
    <dbReference type="NCBI Taxonomy" id="1712513"/>
    <lineage>
        <taxon>Eukaryota</taxon>
        <taxon>Fungi</taxon>
        <taxon>Fungi incertae sedis</taxon>
        <taxon>Zoopagomycota</taxon>
        <taxon>Zoopagomycotina</taxon>
        <taxon>Zoopagomycetes</taxon>
        <taxon>Zoopagales</taxon>
        <taxon>Piptocephalidaceae</taxon>
        <taxon>Syncephalis</taxon>
    </lineage>
</organism>
<dbReference type="PANTHER" id="PTHR21377">
    <property type="entry name" value="PROTEIN FAM210B, MITOCHONDRIAL"/>
    <property type="match status" value="1"/>
</dbReference>
<keyword evidence="4" id="KW-1185">Reference proteome</keyword>
<dbReference type="Proteomes" id="UP000278143">
    <property type="component" value="Unassembled WGS sequence"/>
</dbReference>
<reference evidence="4" key="1">
    <citation type="journal article" date="2018" name="Nat. Microbiol.">
        <title>Leveraging single-cell genomics to expand the fungal tree of life.</title>
        <authorList>
            <person name="Ahrendt S.R."/>
            <person name="Quandt C.A."/>
            <person name="Ciobanu D."/>
            <person name="Clum A."/>
            <person name="Salamov A."/>
            <person name="Andreopoulos B."/>
            <person name="Cheng J.F."/>
            <person name="Woyke T."/>
            <person name="Pelin A."/>
            <person name="Henrissat B."/>
            <person name="Reynolds N.K."/>
            <person name="Benny G.L."/>
            <person name="Smith M.E."/>
            <person name="James T.Y."/>
            <person name="Grigoriev I.V."/>
        </authorList>
    </citation>
    <scope>NUCLEOTIDE SEQUENCE [LARGE SCALE GENOMIC DNA]</scope>
    <source>
        <strain evidence="4">Benny S71-1</strain>
    </source>
</reference>
<dbReference type="Pfam" id="PF06916">
    <property type="entry name" value="FAM210A-B_dom"/>
    <property type="match status" value="1"/>
</dbReference>
<evidence type="ECO:0000313" key="3">
    <source>
        <dbReference type="EMBL" id="RKP27942.1"/>
    </source>
</evidence>
<dbReference type="GO" id="GO:0005739">
    <property type="term" value="C:mitochondrion"/>
    <property type="evidence" value="ECO:0007669"/>
    <property type="project" value="TreeGrafter"/>
</dbReference>
<feature type="domain" description="DUF1279" evidence="2">
    <location>
        <begin position="59"/>
        <end position="191"/>
    </location>
</feature>
<name>A0A4P9Z6Y0_9FUNG</name>